<accession>Q4SWV8</accession>
<protein>
    <submittedName>
        <fullName evidence="4">(spotted green pufferfish) hypothetical protein</fullName>
    </submittedName>
</protein>
<comment type="similarity">
    <text evidence="3">Belongs to the WD repeat PROPPIN family.</text>
</comment>
<name>Q4SWV8_TETNG</name>
<evidence type="ECO:0000256" key="3">
    <source>
        <dbReference type="ARBA" id="ARBA00025740"/>
    </source>
</evidence>
<dbReference type="Ensembl" id="ENSTNIT00000008889.1">
    <property type="protein sequence ID" value="ENSTNIP00000008719.1"/>
    <property type="gene ID" value="ENSTNIG00000005980.1"/>
</dbReference>
<evidence type="ECO:0000313" key="5">
    <source>
        <dbReference type="Ensembl" id="ENSTNIP00000008719.1"/>
    </source>
</evidence>
<dbReference type="KEGG" id="tng:GSTEN00011274G001"/>
<dbReference type="STRING" id="99883.ENSTNIP00000008719"/>
<keyword evidence="2" id="KW-0677">Repeat</keyword>
<gene>
    <name evidence="4" type="ORF">GSTENG00011274001</name>
</gene>
<keyword evidence="6" id="KW-1185">Reference proteome</keyword>
<dbReference type="OrthoDB" id="1667587at2759"/>
<dbReference type="AlphaFoldDB" id="Q4SWV8"/>
<feature type="non-terminal residue" evidence="4">
    <location>
        <position position="114"/>
    </location>
</feature>
<dbReference type="Gene3D" id="2.130.10.10">
    <property type="entry name" value="YVTN repeat-like/Quinoprotein amine dehydrogenase"/>
    <property type="match status" value="1"/>
</dbReference>
<dbReference type="HOGENOM" id="CLU_2338780_0_0_1"/>
<evidence type="ECO:0000313" key="6">
    <source>
        <dbReference type="Proteomes" id="UP000007303"/>
    </source>
</evidence>
<dbReference type="InterPro" id="IPR048720">
    <property type="entry name" value="PROPPIN"/>
</dbReference>
<evidence type="ECO:0000313" key="4">
    <source>
        <dbReference type="EMBL" id="CAF94874.1"/>
    </source>
</evidence>
<organism evidence="4">
    <name type="scientific">Tetraodon nigroviridis</name>
    <name type="common">Spotted green pufferfish</name>
    <name type="synonym">Chelonodon nigroviridis</name>
    <dbReference type="NCBI Taxonomy" id="99883"/>
    <lineage>
        <taxon>Eukaryota</taxon>
        <taxon>Metazoa</taxon>
        <taxon>Chordata</taxon>
        <taxon>Craniata</taxon>
        <taxon>Vertebrata</taxon>
        <taxon>Euteleostomi</taxon>
        <taxon>Actinopterygii</taxon>
        <taxon>Neopterygii</taxon>
        <taxon>Teleostei</taxon>
        <taxon>Neoteleostei</taxon>
        <taxon>Acanthomorphata</taxon>
        <taxon>Eupercaria</taxon>
        <taxon>Tetraodontiformes</taxon>
        <taxon>Tetradontoidea</taxon>
        <taxon>Tetraodontidae</taxon>
        <taxon>Tetraodon</taxon>
    </lineage>
</organism>
<dbReference type="InterPro" id="IPR015943">
    <property type="entry name" value="WD40/YVTN_repeat-like_dom_sf"/>
</dbReference>
<sequence>QRLVVCLEDSIYIHNIKDMKLIKTLLNTPLNTIGLLALSINHSNSYLAYPGSATNGEIIVYDASSMNTVTMIAAHDSPLAALSFNATATQLASASERVRTVIFLSFLPVTVKLY</sequence>
<dbReference type="InterPro" id="IPR036322">
    <property type="entry name" value="WD40_repeat_dom_sf"/>
</dbReference>
<evidence type="ECO:0000256" key="1">
    <source>
        <dbReference type="ARBA" id="ARBA00022574"/>
    </source>
</evidence>
<dbReference type="SUPFAM" id="SSF50978">
    <property type="entry name" value="WD40 repeat-like"/>
    <property type="match status" value="1"/>
</dbReference>
<dbReference type="Proteomes" id="UP000007303">
    <property type="component" value="Unassembled WGS sequence"/>
</dbReference>
<reference evidence="4" key="2">
    <citation type="submission" date="2004-02" db="EMBL/GenBank/DDBJ databases">
        <authorList>
            <consortium name="Genoscope"/>
            <consortium name="Whitehead Institute Centre for Genome Research"/>
        </authorList>
    </citation>
    <scope>NUCLEOTIDE SEQUENCE</scope>
</reference>
<keyword evidence="1" id="KW-0853">WD repeat</keyword>
<dbReference type="Pfam" id="PF21032">
    <property type="entry name" value="PROPPIN"/>
    <property type="match status" value="1"/>
</dbReference>
<reference evidence="5" key="3">
    <citation type="submission" date="2025-05" db="UniProtKB">
        <authorList>
            <consortium name="Ensembl"/>
        </authorList>
    </citation>
    <scope>IDENTIFICATION</scope>
</reference>
<reference evidence="4 6" key="1">
    <citation type="journal article" date="2004" name="Nature">
        <title>Genome duplication in the teleost fish Tetraodon nigroviridis reveals the early vertebrate proto-karyotype.</title>
        <authorList>
            <person name="Jaillon O."/>
            <person name="Aury J.-M."/>
            <person name="Brunet F."/>
            <person name="Petit J.-L."/>
            <person name="Stange-Thomann N."/>
            <person name="Mauceli E."/>
            <person name="Bouneau L."/>
            <person name="Fischer C."/>
            <person name="Ozouf-Costaz C."/>
            <person name="Bernot A."/>
            <person name="Nicaud S."/>
            <person name="Jaffe D."/>
            <person name="Fisher S."/>
            <person name="Lutfalla G."/>
            <person name="Dossat C."/>
            <person name="Segurens B."/>
            <person name="Dasilva C."/>
            <person name="Salanoubat M."/>
            <person name="Levy M."/>
            <person name="Boudet N."/>
            <person name="Castellano S."/>
            <person name="Anthouard V."/>
            <person name="Jubin C."/>
            <person name="Castelli V."/>
            <person name="Katinka M."/>
            <person name="Vacherie B."/>
            <person name="Biemont C."/>
            <person name="Skalli Z."/>
            <person name="Cattolico L."/>
            <person name="Poulain J."/>
            <person name="De Berardinis V."/>
            <person name="Cruaud C."/>
            <person name="Duprat S."/>
            <person name="Brottier P."/>
            <person name="Coutanceau J.-P."/>
            <person name="Gouzy J."/>
            <person name="Parra G."/>
            <person name="Lardier G."/>
            <person name="Chapple C."/>
            <person name="McKernan K.J."/>
            <person name="McEwan P."/>
            <person name="Bosak S."/>
            <person name="Kellis M."/>
            <person name="Volff J.-N."/>
            <person name="Guigo R."/>
            <person name="Zody M.C."/>
            <person name="Mesirov J."/>
            <person name="Lindblad-Toh K."/>
            <person name="Birren B."/>
            <person name="Nusbaum C."/>
            <person name="Kahn D."/>
            <person name="Robinson-Rechavi M."/>
            <person name="Laudet V."/>
            <person name="Schachter V."/>
            <person name="Quetier F."/>
            <person name="Saurin W."/>
            <person name="Scarpelli C."/>
            <person name="Wincker P."/>
            <person name="Lander E.S."/>
            <person name="Weissenbach J."/>
            <person name="Roest Crollius H."/>
        </authorList>
    </citation>
    <scope>NUCLEOTIDE SEQUENCE [LARGE SCALE GENOMIC DNA]</scope>
</reference>
<evidence type="ECO:0000256" key="2">
    <source>
        <dbReference type="ARBA" id="ARBA00022737"/>
    </source>
</evidence>
<dbReference type="EMBL" id="CAAE01013472">
    <property type="protein sequence ID" value="CAF94874.1"/>
    <property type="molecule type" value="Genomic_DNA"/>
</dbReference>
<feature type="non-terminal residue" evidence="4">
    <location>
        <position position="1"/>
    </location>
</feature>
<dbReference type="PANTHER" id="PTHR11227">
    <property type="entry name" value="WD-REPEAT PROTEIN INTERACTING WITH PHOSPHOINOSIDES WIPI -RELATED"/>
    <property type="match status" value="1"/>
</dbReference>
<proteinExistence type="inferred from homology"/>
<dbReference type="GeneTree" id="ENSGT00940000156833"/>